<feature type="compositionally biased region" description="Basic and acidic residues" evidence="1">
    <location>
        <begin position="781"/>
        <end position="790"/>
    </location>
</feature>
<feature type="region of interest" description="Disordered" evidence="1">
    <location>
        <begin position="876"/>
        <end position="906"/>
    </location>
</feature>
<feature type="compositionally biased region" description="Basic and acidic residues" evidence="1">
    <location>
        <begin position="1033"/>
        <end position="1051"/>
    </location>
</feature>
<feature type="region of interest" description="Disordered" evidence="1">
    <location>
        <begin position="219"/>
        <end position="248"/>
    </location>
</feature>
<proteinExistence type="predicted"/>
<name>A0A317XN20_9BASI</name>
<feature type="compositionally biased region" description="Acidic residues" evidence="1">
    <location>
        <begin position="225"/>
        <end position="236"/>
    </location>
</feature>
<dbReference type="InterPro" id="IPR026705">
    <property type="entry name" value="Hid-1/Ecm30"/>
</dbReference>
<evidence type="ECO:0000256" key="1">
    <source>
        <dbReference type="SAM" id="MobiDB-lite"/>
    </source>
</evidence>
<reference evidence="2 3" key="1">
    <citation type="journal article" date="2018" name="Mol. Biol. Evol.">
        <title>Broad Genomic Sampling Reveals a Smut Pathogenic Ancestry of the Fungal Clade Ustilaginomycotina.</title>
        <authorList>
            <person name="Kijpornyongpan T."/>
            <person name="Mondo S.J."/>
            <person name="Barry K."/>
            <person name="Sandor L."/>
            <person name="Lee J."/>
            <person name="Lipzen A."/>
            <person name="Pangilinan J."/>
            <person name="LaButti K."/>
            <person name="Hainaut M."/>
            <person name="Henrissat B."/>
            <person name="Grigoriev I.V."/>
            <person name="Spatafora J.W."/>
            <person name="Aime M.C."/>
        </authorList>
    </citation>
    <scope>NUCLEOTIDE SEQUENCE [LARGE SCALE GENOMIC DNA]</scope>
    <source>
        <strain evidence="2 3">MCA 3645</strain>
    </source>
</reference>
<feature type="compositionally biased region" description="Low complexity" evidence="1">
    <location>
        <begin position="998"/>
        <end position="1032"/>
    </location>
</feature>
<accession>A0A317XN20</accession>
<feature type="compositionally biased region" description="Basic and acidic residues" evidence="1">
    <location>
        <begin position="982"/>
        <end position="991"/>
    </location>
</feature>
<feature type="compositionally biased region" description="Low complexity" evidence="1">
    <location>
        <begin position="882"/>
        <end position="895"/>
    </location>
</feature>
<dbReference type="PANTHER" id="PTHR21575:SF12">
    <property type="entry name" value="PROTEIN HID1"/>
    <property type="match status" value="1"/>
</dbReference>
<dbReference type="STRING" id="1882483.A0A317XN20"/>
<dbReference type="PANTHER" id="PTHR21575">
    <property type="entry name" value="PROTEIN HID1"/>
    <property type="match status" value="1"/>
</dbReference>
<feature type="region of interest" description="Disordered" evidence="1">
    <location>
        <begin position="982"/>
        <end position="1099"/>
    </location>
</feature>
<dbReference type="OrthoDB" id="432953at2759"/>
<protein>
    <submittedName>
        <fullName evidence="2">Uncharacterized protein</fullName>
    </submittedName>
</protein>
<dbReference type="Proteomes" id="UP000246740">
    <property type="component" value="Unassembled WGS sequence"/>
</dbReference>
<sequence length="1099" mass="119890">MLSLPRKLIFGDQHKLNFKLDEVNGIARLYSERHIPYHDPKYWSRFLQFDSPTDIFSLLSLADIRKARQHAPENVVTLVRVMVAHLESLVVDPHFSPTPKDETLDERLSSRLNGITDVSRWRLPGASLVGLDGGADRSSASAPQDQRDRTREVLNVVRILTRTLPAVMESIDSDFEAQVLWSQSPEAYAESSGAASASNTADKSIDNAAAAGEALADTTATQFVIDDDEDDEDANDDDGHAKKQEESQIAHPLAAEPEAKHPPEDPEDIPVALGERLVRLAVDLLFYSGFSIPWTEDQIAEARRSPDAVDRVNYSIWEAGVGSSVDLSGTTRQHVSNRVEVLRLLLVLLSKSMYISAEKQPTTVDPALKFAVQDLERSVMLPLLCSLINTSISNARNSTSAWLGLSPSVTGLVGGTNDEVRTSLVTLSLEILTVLLTYDAPIPGAGVGDADTVSLSTIGAPQPGPAGRNVFRFYLSKLHRSADFDFLWSGFARYFNEHVHSTVQILAIPIPTGQGRRAAEARWHLNQVAERLILLWRLLEHNAKFRAFVLDDSKRALQLLSYLVFFAVNYKANVALQGVVRLCSFVLQDVSSDAAFSLQLSKPGSGAKVSLPTRLGLVGGSTGIDFLVQAVYVLIATTKGQLSSLYAPLLISLANTAPRWRLLSITSSNRLMHLLRSFAQPSFLLTEEGNPRLLFYLLESINAALTCQYDANPNLVYSLVLSHSVLDNLHAFTLRRGVLDIWNRRRSRGTDSTDWFENAPRLEKPPLPPQALFQQSSDADAMDKTRDVGSKPDSPPTSTSAVDKGKMRRISTSGREWEGELSVYPLEVVEEVAARYIGKHGFRPTQAWVESWKTGLPVSTARFVVGQLLPRITEIASHGRTSSSSPSGGAVSPSGSGAGMEAGKDIEGGSTDVKVLAFLREQRLQEQLPTPREGIHARPWNWSIQAHVWLRSFLWGSIYVEALLPFGIWSDTDIQLFRIHDRPEPRPRDSRTVSQTNAQPSAPASTASSSTLSATATGTGKKTSSAASASAQHGEDVADENLSKHQGREPETEPASQQESSAPPASSLGSLGSLGSVWSSTKELGKSLSRSSTPKASSS</sequence>
<evidence type="ECO:0000313" key="2">
    <source>
        <dbReference type="EMBL" id="PWY99277.1"/>
    </source>
</evidence>
<feature type="region of interest" description="Disordered" evidence="1">
    <location>
        <begin position="749"/>
        <end position="810"/>
    </location>
</feature>
<dbReference type="GO" id="GO:0016020">
    <property type="term" value="C:membrane"/>
    <property type="evidence" value="ECO:0007669"/>
    <property type="project" value="TreeGrafter"/>
</dbReference>
<keyword evidence="3" id="KW-1185">Reference proteome</keyword>
<feature type="compositionally biased region" description="Basic and acidic residues" evidence="1">
    <location>
        <begin position="237"/>
        <end position="248"/>
    </location>
</feature>
<evidence type="ECO:0000313" key="3">
    <source>
        <dbReference type="Proteomes" id="UP000246740"/>
    </source>
</evidence>
<feature type="compositionally biased region" description="Low complexity" evidence="1">
    <location>
        <begin position="1053"/>
        <end position="1076"/>
    </location>
</feature>
<gene>
    <name evidence="2" type="ORF">BCV70DRAFT_191120</name>
</gene>
<dbReference type="GO" id="GO:0000138">
    <property type="term" value="C:Golgi trans cisterna"/>
    <property type="evidence" value="ECO:0007669"/>
    <property type="project" value="TreeGrafter"/>
</dbReference>
<dbReference type="GO" id="GO:0005797">
    <property type="term" value="C:Golgi medial cisterna"/>
    <property type="evidence" value="ECO:0007669"/>
    <property type="project" value="TreeGrafter"/>
</dbReference>
<dbReference type="AlphaFoldDB" id="A0A317XN20"/>
<organism evidence="2 3">
    <name type="scientific">Testicularia cyperi</name>
    <dbReference type="NCBI Taxonomy" id="1882483"/>
    <lineage>
        <taxon>Eukaryota</taxon>
        <taxon>Fungi</taxon>
        <taxon>Dikarya</taxon>
        <taxon>Basidiomycota</taxon>
        <taxon>Ustilaginomycotina</taxon>
        <taxon>Ustilaginomycetes</taxon>
        <taxon>Ustilaginales</taxon>
        <taxon>Anthracoideaceae</taxon>
        <taxon>Testicularia</taxon>
    </lineage>
</organism>
<dbReference type="FunCoup" id="A0A317XN20">
    <property type="interactions" value="2"/>
</dbReference>
<dbReference type="EMBL" id="KZ819195">
    <property type="protein sequence ID" value="PWY99277.1"/>
    <property type="molecule type" value="Genomic_DNA"/>
</dbReference>
<dbReference type="InParanoid" id="A0A317XN20"/>
<feature type="compositionally biased region" description="Polar residues" evidence="1">
    <location>
        <begin position="1077"/>
        <end position="1099"/>
    </location>
</feature>
<dbReference type="Pfam" id="PF12722">
    <property type="entry name" value="Hid1"/>
    <property type="match status" value="2"/>
</dbReference>